<name>A0A7W9ZFL3_NOVIT</name>
<dbReference type="Gene3D" id="3.40.1030.10">
    <property type="entry name" value="Nucleoside phosphorylase/phosphoribosyltransferase catalytic domain"/>
    <property type="match status" value="1"/>
</dbReference>
<feature type="binding site" evidence="9">
    <location>
        <position position="227"/>
    </location>
    <ligand>
        <name>Mg(2+)</name>
        <dbReference type="ChEBI" id="CHEBI:18420"/>
        <label>2</label>
    </ligand>
</feature>
<feature type="domain" description="Glycosyl transferase family 3" evidence="10">
    <location>
        <begin position="76"/>
        <end position="324"/>
    </location>
</feature>
<comment type="subunit">
    <text evidence="9">Homodimer.</text>
</comment>
<dbReference type="GO" id="GO:0000287">
    <property type="term" value="F:magnesium ion binding"/>
    <property type="evidence" value="ECO:0007669"/>
    <property type="project" value="UniProtKB-UniRule"/>
</dbReference>
<dbReference type="GO" id="GO:0000162">
    <property type="term" value="P:L-tryptophan biosynthetic process"/>
    <property type="evidence" value="ECO:0007669"/>
    <property type="project" value="UniProtKB-UniRule"/>
</dbReference>
<protein>
    <recommendedName>
        <fullName evidence="9">Anthranilate phosphoribosyltransferase</fullName>
        <ecNumber evidence="9">2.4.2.18</ecNumber>
    </recommendedName>
</protein>
<dbReference type="NCBIfam" id="TIGR01245">
    <property type="entry name" value="trpD"/>
    <property type="match status" value="1"/>
</dbReference>
<evidence type="ECO:0000256" key="2">
    <source>
        <dbReference type="ARBA" id="ARBA00022605"/>
    </source>
</evidence>
<evidence type="ECO:0000256" key="5">
    <source>
        <dbReference type="ARBA" id="ARBA00022822"/>
    </source>
</evidence>
<dbReference type="UniPathway" id="UPA00035">
    <property type="reaction ID" value="UER00041"/>
</dbReference>
<feature type="binding site" evidence="9">
    <location>
        <position position="89"/>
    </location>
    <ligand>
        <name>5-phospho-alpha-D-ribose 1-diphosphate</name>
        <dbReference type="ChEBI" id="CHEBI:58017"/>
    </ligand>
</feature>
<comment type="cofactor">
    <cofactor evidence="9">
        <name>Mg(2+)</name>
        <dbReference type="ChEBI" id="CHEBI:18420"/>
    </cofactor>
    <text evidence="9">Binds 2 magnesium ions per monomer.</text>
</comment>
<keyword evidence="9" id="KW-0479">Metal-binding</keyword>
<dbReference type="InterPro" id="IPR017459">
    <property type="entry name" value="Glycosyl_Trfase_fam3_N_dom"/>
</dbReference>
<evidence type="ECO:0000256" key="3">
    <source>
        <dbReference type="ARBA" id="ARBA00022676"/>
    </source>
</evidence>
<dbReference type="Pfam" id="PF00591">
    <property type="entry name" value="Glycos_transf_3"/>
    <property type="match status" value="1"/>
</dbReference>
<evidence type="ECO:0000256" key="7">
    <source>
        <dbReference type="ARBA" id="ARBA00052328"/>
    </source>
</evidence>
<keyword evidence="6 9" id="KW-0057">Aromatic amino acid biosynthesis</keyword>
<feature type="domain" description="Glycosyl transferase family 3 N-terminal" evidence="11">
    <location>
        <begin position="5"/>
        <end position="66"/>
    </location>
</feature>
<evidence type="ECO:0000256" key="6">
    <source>
        <dbReference type="ARBA" id="ARBA00023141"/>
    </source>
</evidence>
<evidence type="ECO:0000256" key="9">
    <source>
        <dbReference type="HAMAP-Rule" id="MF_00211"/>
    </source>
</evidence>
<dbReference type="Pfam" id="PF02885">
    <property type="entry name" value="Glycos_trans_3N"/>
    <property type="match status" value="1"/>
</dbReference>
<feature type="binding site" evidence="9">
    <location>
        <position position="93"/>
    </location>
    <ligand>
        <name>Mg(2+)</name>
        <dbReference type="ChEBI" id="CHEBI:18420"/>
        <label>1</label>
    </ligand>
</feature>
<dbReference type="PANTHER" id="PTHR43285">
    <property type="entry name" value="ANTHRANILATE PHOSPHORIBOSYLTRANSFERASE"/>
    <property type="match status" value="1"/>
</dbReference>
<dbReference type="InterPro" id="IPR036320">
    <property type="entry name" value="Glycosyl_Trfase_fam3_N_dom_sf"/>
</dbReference>
<comment type="catalytic activity">
    <reaction evidence="7 9">
        <text>N-(5-phospho-beta-D-ribosyl)anthranilate + diphosphate = 5-phospho-alpha-D-ribose 1-diphosphate + anthranilate</text>
        <dbReference type="Rhea" id="RHEA:11768"/>
        <dbReference type="ChEBI" id="CHEBI:16567"/>
        <dbReference type="ChEBI" id="CHEBI:18277"/>
        <dbReference type="ChEBI" id="CHEBI:33019"/>
        <dbReference type="ChEBI" id="CHEBI:58017"/>
        <dbReference type="EC" id="2.4.2.18"/>
    </reaction>
</comment>
<feature type="binding site" evidence="9">
    <location>
        <position position="112"/>
    </location>
    <ligand>
        <name>anthranilate</name>
        <dbReference type="ChEBI" id="CHEBI:16567"/>
        <label>1</label>
    </ligand>
</feature>
<keyword evidence="5 9" id="KW-0822">Tryptophan biosynthesis</keyword>
<feature type="binding site" evidence="9">
    <location>
        <position position="227"/>
    </location>
    <ligand>
        <name>Mg(2+)</name>
        <dbReference type="ChEBI" id="CHEBI:18420"/>
        <label>1</label>
    </ligand>
</feature>
<evidence type="ECO:0000256" key="8">
    <source>
        <dbReference type="ARBA" id="ARBA00061188"/>
    </source>
</evidence>
<evidence type="ECO:0000313" key="12">
    <source>
        <dbReference type="EMBL" id="MBB6210596.1"/>
    </source>
</evidence>
<dbReference type="RefSeq" id="WP_184263419.1">
    <property type="nucleotide sequence ID" value="NZ_JACIIX010000006.1"/>
</dbReference>
<dbReference type="AlphaFoldDB" id="A0A7W9ZFL3"/>
<dbReference type="InterPro" id="IPR000312">
    <property type="entry name" value="Glycosyl_Trfase_fam3"/>
</dbReference>
<dbReference type="GO" id="GO:0004048">
    <property type="term" value="F:anthranilate phosphoribosyltransferase activity"/>
    <property type="evidence" value="ECO:0007669"/>
    <property type="project" value="UniProtKB-UniRule"/>
</dbReference>
<evidence type="ECO:0000259" key="11">
    <source>
        <dbReference type="Pfam" id="PF02885"/>
    </source>
</evidence>
<feature type="binding site" evidence="9">
    <location>
        <begin position="109"/>
        <end position="117"/>
    </location>
    <ligand>
        <name>5-phospho-alpha-D-ribose 1-diphosphate</name>
        <dbReference type="ChEBI" id="CHEBI:58017"/>
    </ligand>
</feature>
<comment type="caution">
    <text evidence="12">The sequence shown here is derived from an EMBL/GenBank/DDBJ whole genome shotgun (WGS) entry which is preliminary data.</text>
</comment>
<evidence type="ECO:0000256" key="4">
    <source>
        <dbReference type="ARBA" id="ARBA00022679"/>
    </source>
</evidence>
<feature type="binding site" evidence="9">
    <location>
        <begin position="91"/>
        <end position="94"/>
    </location>
    <ligand>
        <name>5-phospho-alpha-D-ribose 1-diphosphate</name>
        <dbReference type="ChEBI" id="CHEBI:58017"/>
    </ligand>
</feature>
<dbReference type="InterPro" id="IPR035902">
    <property type="entry name" value="Nuc_phospho_transferase"/>
</dbReference>
<dbReference type="EC" id="2.4.2.18" evidence="9"/>
<dbReference type="EMBL" id="JACIIX010000006">
    <property type="protein sequence ID" value="MBB6210596.1"/>
    <property type="molecule type" value="Genomic_DNA"/>
</dbReference>
<dbReference type="Proteomes" id="UP000544872">
    <property type="component" value="Unassembled WGS sequence"/>
</dbReference>
<dbReference type="Gene3D" id="1.20.970.10">
    <property type="entry name" value="Transferase, Pyrimidine Nucleoside Phosphorylase, Chain C"/>
    <property type="match status" value="1"/>
</dbReference>
<accession>A0A7W9ZFL3</accession>
<feature type="binding site" evidence="9">
    <location>
        <position position="167"/>
    </location>
    <ligand>
        <name>anthranilate</name>
        <dbReference type="ChEBI" id="CHEBI:16567"/>
        <label>2</label>
    </ligand>
</feature>
<evidence type="ECO:0000259" key="10">
    <source>
        <dbReference type="Pfam" id="PF00591"/>
    </source>
</evidence>
<feature type="binding site" evidence="9">
    <location>
        <begin position="84"/>
        <end position="85"/>
    </location>
    <ligand>
        <name>5-phospho-alpha-D-ribose 1-diphosphate</name>
        <dbReference type="ChEBI" id="CHEBI:58017"/>
    </ligand>
</feature>
<organism evidence="12 13">
    <name type="scientific">Novispirillum itersonii</name>
    <name type="common">Aquaspirillum itersonii</name>
    <dbReference type="NCBI Taxonomy" id="189"/>
    <lineage>
        <taxon>Bacteria</taxon>
        <taxon>Pseudomonadati</taxon>
        <taxon>Pseudomonadota</taxon>
        <taxon>Alphaproteobacteria</taxon>
        <taxon>Rhodospirillales</taxon>
        <taxon>Novispirillaceae</taxon>
        <taxon>Novispirillum</taxon>
    </lineage>
</organism>
<dbReference type="InterPro" id="IPR005940">
    <property type="entry name" value="Anthranilate_Pribosyl_Tfrase"/>
</dbReference>
<evidence type="ECO:0000313" key="13">
    <source>
        <dbReference type="Proteomes" id="UP000544872"/>
    </source>
</evidence>
<proteinExistence type="inferred from homology"/>
<feature type="binding site" evidence="9">
    <location>
        <position position="81"/>
    </location>
    <ligand>
        <name>5-phospho-alpha-D-ribose 1-diphosphate</name>
        <dbReference type="ChEBI" id="CHEBI:58017"/>
    </ligand>
</feature>
<comment type="caution">
    <text evidence="9">Lacks conserved residue(s) required for the propagation of feature annotation.</text>
</comment>
<keyword evidence="4 9" id="KW-0808">Transferase</keyword>
<dbReference type="PANTHER" id="PTHR43285:SF2">
    <property type="entry name" value="ANTHRANILATE PHOSPHORIBOSYLTRANSFERASE"/>
    <property type="match status" value="1"/>
</dbReference>
<keyword evidence="13" id="KW-1185">Reference proteome</keyword>
<dbReference type="SUPFAM" id="SSF47648">
    <property type="entry name" value="Nucleoside phosphorylase/phosphoribosyltransferase N-terminal domain"/>
    <property type="match status" value="1"/>
</dbReference>
<dbReference type="SUPFAM" id="SSF52418">
    <property type="entry name" value="Nucleoside phosphorylase/phosphoribosyltransferase catalytic domain"/>
    <property type="match status" value="1"/>
</dbReference>
<reference evidence="12 13" key="1">
    <citation type="submission" date="2020-08" db="EMBL/GenBank/DDBJ databases">
        <title>Genomic Encyclopedia of Type Strains, Phase IV (KMG-IV): sequencing the most valuable type-strain genomes for metagenomic binning, comparative biology and taxonomic classification.</title>
        <authorList>
            <person name="Goeker M."/>
        </authorList>
    </citation>
    <scope>NUCLEOTIDE SEQUENCE [LARGE SCALE GENOMIC DNA]</scope>
    <source>
        <strain evidence="12 13">DSM 11590</strain>
    </source>
</reference>
<keyword evidence="2 9" id="KW-0028">Amino-acid biosynthesis</keyword>
<keyword evidence="3 9" id="KW-0328">Glycosyltransferase</keyword>
<feature type="binding site" evidence="9">
    <location>
        <position position="81"/>
    </location>
    <ligand>
        <name>anthranilate</name>
        <dbReference type="ChEBI" id="CHEBI:16567"/>
        <label>1</label>
    </ligand>
</feature>
<feature type="binding site" evidence="9">
    <location>
        <position position="226"/>
    </location>
    <ligand>
        <name>Mg(2+)</name>
        <dbReference type="ChEBI" id="CHEBI:18420"/>
        <label>2</label>
    </ligand>
</feature>
<comment type="similarity">
    <text evidence="8">In the C-terminal section; belongs to the anthranilate phosphoribosyltransferase family.</text>
</comment>
<feature type="binding site" evidence="9">
    <location>
        <position position="121"/>
    </location>
    <ligand>
        <name>5-phospho-alpha-D-ribose 1-diphosphate</name>
        <dbReference type="ChEBI" id="CHEBI:58017"/>
    </ligand>
</feature>
<dbReference type="FunFam" id="3.40.1030.10:FF:000002">
    <property type="entry name" value="Anthranilate phosphoribosyltransferase"/>
    <property type="match status" value="1"/>
</dbReference>
<evidence type="ECO:0000256" key="1">
    <source>
        <dbReference type="ARBA" id="ARBA00004907"/>
    </source>
</evidence>
<sequence>MSGLKDILPRLALGETLSEAEAESAFNIIMTGEATPSQIGGFLMALRLRGETVEEITAAARVMRGKAHRLTAPIGAIDVVGTGGDGVGTFNISTGAALVIAGAGVPVAKHGNRAASSKSGSADVLAALGVNLDADMALVEQAMRDAGIGFMMAQRHHAAMRHVAPARTEMGMRTIFNLLGPLTNPAGASFQLLGVFDARWVEPIAAALLNLGLTRAMVVHGSDGLDEVTTTGPTLVAELRDGVVRRWEITPEMAGIPRVTLDALKGGDPEHNAQVIRDMLDGAPGPYRDIVVLNAAAALMVAGKADDIAAGADLARTAIDSGAARTALDRLVAVTNTPITPREQD</sequence>
<dbReference type="GO" id="GO:0005829">
    <property type="term" value="C:cytosol"/>
    <property type="evidence" value="ECO:0007669"/>
    <property type="project" value="TreeGrafter"/>
</dbReference>
<keyword evidence="9" id="KW-0460">Magnesium</keyword>
<comment type="function">
    <text evidence="9">Catalyzes the transfer of the phosphoribosyl group of 5-phosphorylribose-1-pyrophosphate (PRPP) to anthranilate to yield N-(5'-phosphoribosyl)-anthranilate (PRA).</text>
</comment>
<comment type="pathway">
    <text evidence="1 9">Amino-acid biosynthesis; L-tryptophan biosynthesis; L-tryptophan from chorismate: step 2/5.</text>
</comment>
<gene>
    <name evidence="9" type="primary">trpD</name>
    <name evidence="12" type="ORF">FHS48_002012</name>
</gene>
<comment type="similarity">
    <text evidence="9">Belongs to the anthranilate phosphoribosyltransferase family.</text>
</comment>
<dbReference type="HAMAP" id="MF_00211">
    <property type="entry name" value="TrpD"/>
    <property type="match status" value="1"/>
</dbReference>